<proteinExistence type="inferred from homology"/>
<comment type="similarity">
    <text evidence="2 9">Belongs to the MGMT family.</text>
</comment>
<keyword evidence="5 9" id="KW-0808">Transferase</keyword>
<keyword evidence="3 9" id="KW-0963">Cytoplasm</keyword>
<reference evidence="12 13" key="1">
    <citation type="submission" date="2019-11" db="EMBL/GenBank/DDBJ databases">
        <authorList>
            <person name="Li X."/>
        </authorList>
    </citation>
    <scope>NUCLEOTIDE SEQUENCE [LARGE SCALE GENOMIC DNA]</scope>
    <source>
        <strain evidence="12 13">L9</strain>
    </source>
</reference>
<dbReference type="EC" id="2.1.1.63" evidence="9"/>
<dbReference type="SUPFAM" id="SSF46767">
    <property type="entry name" value="Methylated DNA-protein cysteine methyltransferase, C-terminal domain"/>
    <property type="match status" value="1"/>
</dbReference>
<evidence type="ECO:0000259" key="10">
    <source>
        <dbReference type="Pfam" id="PF01035"/>
    </source>
</evidence>
<dbReference type="PANTHER" id="PTHR10815">
    <property type="entry name" value="METHYLATED-DNA--PROTEIN-CYSTEINE METHYLTRANSFERASE"/>
    <property type="match status" value="1"/>
</dbReference>
<dbReference type="InterPro" id="IPR036631">
    <property type="entry name" value="MGMT_N_sf"/>
</dbReference>
<feature type="domain" description="Methylguanine DNA methyltransferase ribonuclease-like" evidence="11">
    <location>
        <begin position="11"/>
        <end position="90"/>
    </location>
</feature>
<evidence type="ECO:0000256" key="6">
    <source>
        <dbReference type="ARBA" id="ARBA00022763"/>
    </source>
</evidence>
<dbReference type="PANTHER" id="PTHR10815:SF13">
    <property type="entry name" value="METHYLATED-DNA--PROTEIN-CYSTEINE METHYLTRANSFERASE"/>
    <property type="match status" value="1"/>
</dbReference>
<dbReference type="InterPro" id="IPR036388">
    <property type="entry name" value="WH-like_DNA-bd_sf"/>
</dbReference>
<evidence type="ECO:0000256" key="7">
    <source>
        <dbReference type="ARBA" id="ARBA00023204"/>
    </source>
</evidence>
<sequence>MDRGIIMQTILYYGELDTPIGTIVIISNGENIVRIDYGSMTALEDKLMGWANKFIGEVTFVYMPKKVNHVVEQLNGYFSDDHQNFSINFKFYGTPFQLKVWQALYDTIPFGETKSYKDIAQTIGNVKAVRAVGGAVNKNPLSIIVPCHRVIGANGKLVGYNGGLDKKEYLLSHESINL</sequence>
<keyword evidence="7 9" id="KW-0234">DNA repair</keyword>
<dbReference type="InterPro" id="IPR001497">
    <property type="entry name" value="MethylDNA_cys_MeTrfase_AS"/>
</dbReference>
<feature type="active site" description="Nucleophile; methyl group acceptor" evidence="9">
    <location>
        <position position="147"/>
    </location>
</feature>
<dbReference type="SUPFAM" id="SSF53155">
    <property type="entry name" value="Methylated DNA-protein cysteine methyltransferase domain"/>
    <property type="match status" value="1"/>
</dbReference>
<evidence type="ECO:0000313" key="12">
    <source>
        <dbReference type="EMBL" id="MUK88807.1"/>
    </source>
</evidence>
<organism evidence="12 13">
    <name type="scientific">Ornithinibacillus caprae</name>
    <dbReference type="NCBI Taxonomy" id="2678566"/>
    <lineage>
        <taxon>Bacteria</taxon>
        <taxon>Bacillati</taxon>
        <taxon>Bacillota</taxon>
        <taxon>Bacilli</taxon>
        <taxon>Bacillales</taxon>
        <taxon>Bacillaceae</taxon>
        <taxon>Ornithinibacillus</taxon>
    </lineage>
</organism>
<accession>A0A6N8FLF6</accession>
<dbReference type="CDD" id="cd06445">
    <property type="entry name" value="ATase"/>
    <property type="match status" value="1"/>
</dbReference>
<dbReference type="InterPro" id="IPR014048">
    <property type="entry name" value="MethylDNA_cys_MeTrfase_DNA-bd"/>
</dbReference>
<dbReference type="HAMAP" id="MF_00772">
    <property type="entry name" value="OGT"/>
    <property type="match status" value="1"/>
</dbReference>
<evidence type="ECO:0000256" key="4">
    <source>
        <dbReference type="ARBA" id="ARBA00022603"/>
    </source>
</evidence>
<feature type="domain" description="Methylated-DNA-[protein]-cysteine S-methyltransferase DNA binding" evidence="10">
    <location>
        <begin position="95"/>
        <end position="175"/>
    </location>
</feature>
<evidence type="ECO:0000256" key="3">
    <source>
        <dbReference type="ARBA" id="ARBA00022490"/>
    </source>
</evidence>
<evidence type="ECO:0000256" key="9">
    <source>
        <dbReference type="HAMAP-Rule" id="MF_00772"/>
    </source>
</evidence>
<comment type="catalytic activity">
    <reaction evidence="1 9">
        <text>a 4-O-methyl-thymidine in DNA + L-cysteinyl-[protein] = a thymidine in DNA + S-methyl-L-cysteinyl-[protein]</text>
        <dbReference type="Rhea" id="RHEA:53428"/>
        <dbReference type="Rhea" id="RHEA-COMP:10131"/>
        <dbReference type="Rhea" id="RHEA-COMP:10132"/>
        <dbReference type="Rhea" id="RHEA-COMP:13555"/>
        <dbReference type="Rhea" id="RHEA-COMP:13556"/>
        <dbReference type="ChEBI" id="CHEBI:29950"/>
        <dbReference type="ChEBI" id="CHEBI:82612"/>
        <dbReference type="ChEBI" id="CHEBI:137386"/>
        <dbReference type="ChEBI" id="CHEBI:137387"/>
        <dbReference type="EC" id="2.1.1.63"/>
    </reaction>
</comment>
<keyword evidence="4 9" id="KW-0489">Methyltransferase</keyword>
<evidence type="ECO:0000313" key="13">
    <source>
        <dbReference type="Proteomes" id="UP000469125"/>
    </source>
</evidence>
<protein>
    <recommendedName>
        <fullName evidence="9">Methylated-DNA--protein-cysteine methyltransferase</fullName>
        <ecNumber evidence="9">2.1.1.63</ecNumber>
    </recommendedName>
    <alternativeName>
        <fullName evidence="9">6-O-methylguanine-DNA methyltransferase</fullName>
        <shortName evidence="9">MGMT</shortName>
    </alternativeName>
    <alternativeName>
        <fullName evidence="9">O-6-methylguanine-DNA-alkyltransferase</fullName>
    </alternativeName>
</protein>
<dbReference type="Gene3D" id="3.30.160.70">
    <property type="entry name" value="Methylated DNA-protein cysteine methyltransferase domain"/>
    <property type="match status" value="1"/>
</dbReference>
<keyword evidence="6 9" id="KW-0227">DNA damage</keyword>
<evidence type="ECO:0000256" key="5">
    <source>
        <dbReference type="ARBA" id="ARBA00022679"/>
    </source>
</evidence>
<dbReference type="InterPro" id="IPR036217">
    <property type="entry name" value="MethylDNA_cys_MeTrfase_DNAb"/>
</dbReference>
<dbReference type="GO" id="GO:0005737">
    <property type="term" value="C:cytoplasm"/>
    <property type="evidence" value="ECO:0007669"/>
    <property type="project" value="UniProtKB-SubCell"/>
</dbReference>
<dbReference type="GO" id="GO:0003908">
    <property type="term" value="F:methylated-DNA-[protein]-cysteine S-methyltransferase activity"/>
    <property type="evidence" value="ECO:0007669"/>
    <property type="project" value="UniProtKB-UniRule"/>
</dbReference>
<dbReference type="Proteomes" id="UP000469125">
    <property type="component" value="Unassembled WGS sequence"/>
</dbReference>
<evidence type="ECO:0000259" key="11">
    <source>
        <dbReference type="Pfam" id="PF02870"/>
    </source>
</evidence>
<dbReference type="Pfam" id="PF01035">
    <property type="entry name" value="DNA_binding_1"/>
    <property type="match status" value="1"/>
</dbReference>
<comment type="caution">
    <text evidence="12">The sequence shown here is derived from an EMBL/GenBank/DDBJ whole genome shotgun (WGS) entry which is preliminary data.</text>
</comment>
<name>A0A6N8FLF6_9BACI</name>
<dbReference type="InterPro" id="IPR023546">
    <property type="entry name" value="MGMT"/>
</dbReference>
<gene>
    <name evidence="12" type="ORF">GMD78_10420</name>
</gene>
<dbReference type="GO" id="GO:0032259">
    <property type="term" value="P:methylation"/>
    <property type="evidence" value="ECO:0007669"/>
    <property type="project" value="UniProtKB-KW"/>
</dbReference>
<comment type="catalytic activity">
    <reaction evidence="8 9">
        <text>a 6-O-methyl-2'-deoxyguanosine in DNA + L-cysteinyl-[protein] = S-methyl-L-cysteinyl-[protein] + a 2'-deoxyguanosine in DNA</text>
        <dbReference type="Rhea" id="RHEA:24000"/>
        <dbReference type="Rhea" id="RHEA-COMP:10131"/>
        <dbReference type="Rhea" id="RHEA-COMP:10132"/>
        <dbReference type="Rhea" id="RHEA-COMP:11367"/>
        <dbReference type="Rhea" id="RHEA-COMP:11368"/>
        <dbReference type="ChEBI" id="CHEBI:29950"/>
        <dbReference type="ChEBI" id="CHEBI:82612"/>
        <dbReference type="ChEBI" id="CHEBI:85445"/>
        <dbReference type="ChEBI" id="CHEBI:85448"/>
        <dbReference type="EC" id="2.1.1.63"/>
    </reaction>
</comment>
<dbReference type="EMBL" id="WOCA01000007">
    <property type="protein sequence ID" value="MUK88807.1"/>
    <property type="molecule type" value="Genomic_DNA"/>
</dbReference>
<keyword evidence="13" id="KW-1185">Reference proteome</keyword>
<dbReference type="PROSITE" id="PS00374">
    <property type="entry name" value="MGMT"/>
    <property type="match status" value="1"/>
</dbReference>
<evidence type="ECO:0000256" key="1">
    <source>
        <dbReference type="ARBA" id="ARBA00001286"/>
    </source>
</evidence>
<comment type="miscellaneous">
    <text evidence="9">This enzyme catalyzes only one turnover and therefore is not strictly catalytic. According to one definition, an enzyme is a biocatalyst that acts repeatedly and over many reaction cycles.</text>
</comment>
<dbReference type="GO" id="GO:0006307">
    <property type="term" value="P:DNA alkylation repair"/>
    <property type="evidence" value="ECO:0007669"/>
    <property type="project" value="UniProtKB-UniRule"/>
</dbReference>
<comment type="subcellular location">
    <subcellularLocation>
        <location evidence="9">Cytoplasm</location>
    </subcellularLocation>
</comment>
<dbReference type="AlphaFoldDB" id="A0A6N8FLF6"/>
<evidence type="ECO:0000256" key="8">
    <source>
        <dbReference type="ARBA" id="ARBA00049348"/>
    </source>
</evidence>
<comment type="function">
    <text evidence="9">Involved in the cellular defense against the biological effects of O6-methylguanine (O6-MeG) and O4-methylthymine (O4-MeT) in DNA. Repairs the methylated nucleobase in DNA by stoichiometrically transferring the methyl group to a cysteine residue in the enzyme. This is a suicide reaction: the enzyme is irreversibly inactivated.</text>
</comment>
<dbReference type="InterPro" id="IPR008332">
    <property type="entry name" value="MethylG_MeTrfase_N"/>
</dbReference>
<dbReference type="NCBIfam" id="TIGR00589">
    <property type="entry name" value="ogt"/>
    <property type="match status" value="1"/>
</dbReference>
<dbReference type="Gene3D" id="1.10.10.10">
    <property type="entry name" value="Winged helix-like DNA-binding domain superfamily/Winged helix DNA-binding domain"/>
    <property type="match status" value="1"/>
</dbReference>
<evidence type="ECO:0000256" key="2">
    <source>
        <dbReference type="ARBA" id="ARBA00008711"/>
    </source>
</evidence>
<dbReference type="Pfam" id="PF02870">
    <property type="entry name" value="Methyltransf_1N"/>
    <property type="match status" value="1"/>
</dbReference>
<dbReference type="FunFam" id="1.10.10.10:FF:000214">
    <property type="entry name" value="Methylated-DNA--protein-cysteine methyltransferase"/>
    <property type="match status" value="1"/>
</dbReference>